<organism evidence="1 2">
    <name type="scientific">Effrenium voratum</name>
    <dbReference type="NCBI Taxonomy" id="2562239"/>
    <lineage>
        <taxon>Eukaryota</taxon>
        <taxon>Sar</taxon>
        <taxon>Alveolata</taxon>
        <taxon>Dinophyceae</taxon>
        <taxon>Suessiales</taxon>
        <taxon>Symbiodiniaceae</taxon>
        <taxon>Effrenium</taxon>
    </lineage>
</organism>
<gene>
    <name evidence="1" type="ORF">EVOR1521_LOCUS19297</name>
</gene>
<dbReference type="EMBL" id="CAUJNA010002913">
    <property type="protein sequence ID" value="CAJ1394690.1"/>
    <property type="molecule type" value="Genomic_DNA"/>
</dbReference>
<reference evidence="1" key="1">
    <citation type="submission" date="2023-08" db="EMBL/GenBank/DDBJ databases">
        <authorList>
            <person name="Chen Y."/>
            <person name="Shah S."/>
            <person name="Dougan E. K."/>
            <person name="Thang M."/>
            <person name="Chan C."/>
        </authorList>
    </citation>
    <scope>NUCLEOTIDE SEQUENCE</scope>
</reference>
<dbReference type="AlphaFoldDB" id="A0AA36IVI6"/>
<keyword evidence="2" id="KW-1185">Reference proteome</keyword>
<name>A0AA36IVI6_9DINO</name>
<protein>
    <submittedName>
        <fullName evidence="1">Uncharacterized protein</fullName>
    </submittedName>
</protein>
<accession>A0AA36IVI6</accession>
<evidence type="ECO:0000313" key="2">
    <source>
        <dbReference type="Proteomes" id="UP001178507"/>
    </source>
</evidence>
<sequence>MAILVVRKGSSAPSRYGERLSPENVEEVRALLLVCLDGVPHRFAGAWLSPEQALRDAAERLRWFLGAGDLSLFRASLATAAAGAEQAPPAQLVDKELADDSPGQVAGEKAVEEKTILMQVQNALQKTFSKDTPAGEKVWVWSYEPSNDPQLFRAVAEVPALGRRFQGDWCRGKKLAQRNACLAVKAFLDAHLPAES</sequence>
<dbReference type="Proteomes" id="UP001178507">
    <property type="component" value="Unassembled WGS sequence"/>
</dbReference>
<comment type="caution">
    <text evidence="1">The sequence shown here is derived from an EMBL/GenBank/DDBJ whole genome shotgun (WGS) entry which is preliminary data.</text>
</comment>
<proteinExistence type="predicted"/>
<evidence type="ECO:0000313" key="1">
    <source>
        <dbReference type="EMBL" id="CAJ1394690.1"/>
    </source>
</evidence>